<dbReference type="Pfam" id="PF00005">
    <property type="entry name" value="ABC_tran"/>
    <property type="match status" value="1"/>
</dbReference>
<dbReference type="InterPro" id="IPR003439">
    <property type="entry name" value="ABC_transporter-like_ATP-bd"/>
</dbReference>
<reference evidence="3 4" key="1">
    <citation type="submission" date="2024-02" db="EMBL/GenBank/DDBJ databases">
        <authorList>
            <person name="Chen Y."/>
            <person name="Shah S."/>
            <person name="Dougan E. K."/>
            <person name="Thang M."/>
            <person name="Chan C."/>
        </authorList>
    </citation>
    <scope>NUCLEOTIDE SEQUENCE [LARGE SCALE GENOMIC DNA]</scope>
</reference>
<name>A0ABP0JF16_9DINO</name>
<protein>
    <submittedName>
        <fullName evidence="3">Phosphatidylcholine translocator ABCB4 (ATP-binding cassette sub-family B member 4) (Multidrug resistance protein 2) (Multidrug resistance protein 3) (P-glycoprotein 2) (P-glycoprotein 3)</fullName>
    </submittedName>
</protein>
<dbReference type="PROSITE" id="PS50893">
    <property type="entry name" value="ABC_TRANSPORTER_2"/>
    <property type="match status" value="1"/>
</dbReference>
<feature type="compositionally biased region" description="Low complexity" evidence="1">
    <location>
        <begin position="827"/>
        <end position="842"/>
    </location>
</feature>
<evidence type="ECO:0000256" key="1">
    <source>
        <dbReference type="SAM" id="MobiDB-lite"/>
    </source>
</evidence>
<feature type="domain" description="ABC transporter" evidence="2">
    <location>
        <begin position="3"/>
        <end position="267"/>
    </location>
</feature>
<evidence type="ECO:0000259" key="2">
    <source>
        <dbReference type="PROSITE" id="PS50893"/>
    </source>
</evidence>
<sequence>MLQRFYDPGSGAVLVGHLAFAASFAAERAEARAARWWRKQVGFVGQEPVLFDASVLENVMYGLEKGETASPEHLEKCKTMTNLSFIDKAQGWNTQVGPRGGRLSGMVCGQKQRVAICRALMRNPPILLLDEATSALDSQSERVVQKALEAGTEDGTAAKQGRTSIVARSEFSPGNGSAVEVGAEAAIWTNHMKELDFGPTNQNDDPKRSHIDCQRSKTAARCRSNGQLGVADRGDIILVVAEGQIAETGTHAQLMERKAMHLNSTDVDGALMNQVLRKHLGIAESQSCRSCLRRARCRYFKLPPEPEMQLGVRHIGRVLLGMAQYARAHLQFPDAYPWYFSDANLASARHLMQAIEEHTTKTEGVPFFYSDVELADEGTAREVLLREAQRKEEKRMGELEERLLSLPQWMRETLQPIPGPGMTARQRSILSEKGIKEVDAEDAYLDEEKPEKDWIEEGAQLGELHGSPLFDPLPDADASHASGKSSSLRPLVEVESVQEKPMVKRFVHLPGGPKEKPVSIVDARTGVPASGLWVGDEGHRIDLDDIEVDQEEMRKWEEIKPNAPSLEGKMDSLGVKLKGGYTLSELVVSSPGEAKHLVSISPCGLEGVHYYSCGVSPKIVHSESFEEVWKKGQLRNKKDELPFLRRIFFDTRQPHESGRAVPPPKLDEDLELEAVEETEVSEVFDTDAHLASEAVALRRAEAAALAEPEPASAPRLVPSHRSKTRGIGVFDPHLDLREAGDPERLERHHALPEESSGIYFRSSRPLPQDEDFVSTFRRPLKAEASSKDPLGAAAPQIDVAALKAMSDETVSSELPELGEIVFPSLPGAGAPPALRSRASPSGTRPAQRVRQLPLGTAKQARLKDDLSDLLKPGAPSSAAGALRQRLGMVTEKENPENPWQDLQRPNLKASELQEHRNSAMAAQRMLYKSLKQGNQKWRPKRAKCGSTGYGFVMPGDPPEQWRITFHKVQGRLNGVLDTRIPSAVPSACFGWRTDSTSGHPAVSLWFGLLQPISKDGILHHRVPVARGGAQAFVQRSDGGV</sequence>
<dbReference type="Gene3D" id="3.40.50.300">
    <property type="entry name" value="P-loop containing nucleotide triphosphate hydrolases"/>
    <property type="match status" value="1"/>
</dbReference>
<feature type="region of interest" description="Disordered" evidence="1">
    <location>
        <begin position="827"/>
        <end position="858"/>
    </location>
</feature>
<dbReference type="EMBL" id="CAXAMM010007002">
    <property type="protein sequence ID" value="CAK9012988.1"/>
    <property type="molecule type" value="Genomic_DNA"/>
</dbReference>
<dbReference type="InterPro" id="IPR039421">
    <property type="entry name" value="Type_1_exporter"/>
</dbReference>
<dbReference type="PANTHER" id="PTHR24221">
    <property type="entry name" value="ATP-BINDING CASSETTE SUB-FAMILY B"/>
    <property type="match status" value="1"/>
</dbReference>
<dbReference type="Proteomes" id="UP001642464">
    <property type="component" value="Unassembled WGS sequence"/>
</dbReference>
<organism evidence="3 4">
    <name type="scientific">Durusdinium trenchii</name>
    <dbReference type="NCBI Taxonomy" id="1381693"/>
    <lineage>
        <taxon>Eukaryota</taxon>
        <taxon>Sar</taxon>
        <taxon>Alveolata</taxon>
        <taxon>Dinophyceae</taxon>
        <taxon>Suessiales</taxon>
        <taxon>Symbiodiniaceae</taxon>
        <taxon>Durusdinium</taxon>
    </lineage>
</organism>
<proteinExistence type="predicted"/>
<accession>A0ABP0JF16</accession>
<gene>
    <name evidence="3" type="ORF">SCF082_LOCUS11730</name>
</gene>
<keyword evidence="4" id="KW-1185">Reference proteome</keyword>
<evidence type="ECO:0000313" key="3">
    <source>
        <dbReference type="EMBL" id="CAK9012988.1"/>
    </source>
</evidence>
<dbReference type="InterPro" id="IPR027417">
    <property type="entry name" value="P-loop_NTPase"/>
</dbReference>
<evidence type="ECO:0000313" key="4">
    <source>
        <dbReference type="Proteomes" id="UP001642464"/>
    </source>
</evidence>
<dbReference type="SUPFAM" id="SSF52540">
    <property type="entry name" value="P-loop containing nucleoside triphosphate hydrolases"/>
    <property type="match status" value="1"/>
</dbReference>
<dbReference type="PANTHER" id="PTHR24221:SF503">
    <property type="entry name" value="MITOCHONDRIAL POTASSIUM CHANNEL ATP-BINDING SUBUNIT"/>
    <property type="match status" value="1"/>
</dbReference>
<feature type="region of interest" description="Disordered" evidence="1">
    <location>
        <begin position="465"/>
        <end position="489"/>
    </location>
</feature>
<comment type="caution">
    <text evidence="3">The sequence shown here is derived from an EMBL/GenBank/DDBJ whole genome shotgun (WGS) entry which is preliminary data.</text>
</comment>